<feature type="transmembrane region" description="Helical" evidence="1">
    <location>
        <begin position="157"/>
        <end position="182"/>
    </location>
</feature>
<dbReference type="OrthoDB" id="388470at2"/>
<reference evidence="2 3" key="1">
    <citation type="submission" date="2017-11" db="EMBL/GenBank/DDBJ databases">
        <title>Genome sequence of Mesoplasma tabanidae BARC 857 (ATCC 49584).</title>
        <authorList>
            <person name="Lo W.-S."/>
            <person name="Kuo C.-H."/>
        </authorList>
    </citation>
    <scope>NUCLEOTIDE SEQUENCE [LARGE SCALE GENOMIC DNA]</scope>
    <source>
        <strain evidence="2 3">BARC 857</strain>
    </source>
</reference>
<keyword evidence="2" id="KW-0067">ATP-binding</keyword>
<keyword evidence="1" id="KW-0472">Membrane</keyword>
<feature type="transmembrane region" description="Helical" evidence="1">
    <location>
        <begin position="34"/>
        <end position="53"/>
    </location>
</feature>
<feature type="transmembrane region" description="Helical" evidence="1">
    <location>
        <begin position="104"/>
        <end position="137"/>
    </location>
</feature>
<organism evidence="2 3">
    <name type="scientific">Mesoplasma tabanidae</name>
    <dbReference type="NCBI Taxonomy" id="219745"/>
    <lineage>
        <taxon>Bacteria</taxon>
        <taxon>Bacillati</taxon>
        <taxon>Mycoplasmatota</taxon>
        <taxon>Mollicutes</taxon>
        <taxon>Entomoplasmatales</taxon>
        <taxon>Entomoplasmataceae</taxon>
        <taxon>Mesoplasma</taxon>
    </lineage>
</organism>
<protein>
    <submittedName>
        <fullName evidence="2">ABC transporter ATP-binding protein</fullName>
    </submittedName>
</protein>
<dbReference type="AlphaFoldDB" id="A0A2K8P3F2"/>
<feature type="transmembrane region" description="Helical" evidence="1">
    <location>
        <begin position="65"/>
        <end position="84"/>
    </location>
</feature>
<gene>
    <name evidence="2" type="ORF">MTABA_v1c00080</name>
</gene>
<feature type="transmembrane region" description="Helical" evidence="1">
    <location>
        <begin position="264"/>
        <end position="285"/>
    </location>
</feature>
<evidence type="ECO:0000256" key="1">
    <source>
        <dbReference type="SAM" id="Phobius"/>
    </source>
</evidence>
<keyword evidence="1" id="KW-1133">Transmembrane helix</keyword>
<name>A0A2K8P3F2_9MOLU</name>
<dbReference type="RefSeq" id="WP_100679183.1">
    <property type="nucleotide sequence ID" value="NZ_CP024969.1"/>
</dbReference>
<dbReference type="Proteomes" id="UP000232223">
    <property type="component" value="Chromosome"/>
</dbReference>
<evidence type="ECO:0000313" key="2">
    <source>
        <dbReference type="EMBL" id="ATZ21216.1"/>
    </source>
</evidence>
<evidence type="ECO:0000313" key="3">
    <source>
        <dbReference type="Proteomes" id="UP000232223"/>
    </source>
</evidence>
<sequence length="290" mass="32506">MFNFNLKNSQVGIVNLIYNLKILSMSVLKNLRTYLYIIIFPIVVVTFIIFYKVSATSTTINPTTVTAILLIQPFTIIFLVNITISEWKNSVFLKRIHSAGISKINFLSSIFIFNFILGYVSFVLCSIYVFLITGSFFTTSNGGFWKILLDTMTTKEVFGILLSAAFLIVTSILLGTIISGIIKSVALSQTITAIYVIVAITFSDIIMPPEIFAIQPTLIKISYLFPYKHNVWAGLLLVADNSGKWIYNGASMGRLTTSFAMKEWIPILTSILWSILLSTSSIFVFKWDGK</sequence>
<accession>A0A2K8P3F2</accession>
<proteinExistence type="predicted"/>
<keyword evidence="3" id="KW-1185">Reference proteome</keyword>
<feature type="transmembrane region" description="Helical" evidence="1">
    <location>
        <begin position="194"/>
        <end position="214"/>
    </location>
</feature>
<keyword evidence="1" id="KW-0812">Transmembrane</keyword>
<dbReference type="KEGG" id="mtab:MTABA_v1c00080"/>
<dbReference type="EMBL" id="CP024969">
    <property type="protein sequence ID" value="ATZ21216.1"/>
    <property type="molecule type" value="Genomic_DNA"/>
</dbReference>
<dbReference type="GO" id="GO:0005524">
    <property type="term" value="F:ATP binding"/>
    <property type="evidence" value="ECO:0007669"/>
    <property type="project" value="UniProtKB-KW"/>
</dbReference>
<keyword evidence="2" id="KW-0547">Nucleotide-binding</keyword>